<dbReference type="PANTHER" id="PTHR19980:SF0">
    <property type="entry name" value="CLEAVAGE STIMULATION FACTOR SUBUNIT 3"/>
    <property type="match status" value="1"/>
</dbReference>
<evidence type="ECO:0000259" key="5">
    <source>
        <dbReference type="Pfam" id="PF05843"/>
    </source>
</evidence>
<feature type="domain" description="Suppressor of forked" evidence="5">
    <location>
        <begin position="52"/>
        <end position="615"/>
    </location>
</feature>
<comment type="caution">
    <text evidence="6">The sequence shown here is derived from an EMBL/GenBank/DDBJ whole genome shotgun (WGS) entry which is preliminary data.</text>
</comment>
<protein>
    <recommendedName>
        <fullName evidence="3">mRNA 3'-end-processing protein RNA14</fullName>
    </recommendedName>
</protein>
<dbReference type="GO" id="GO:0180010">
    <property type="term" value="P:co-transcriptional mRNA 3'-end processing, cleavage and polyadenylation pathway"/>
    <property type="evidence" value="ECO:0007669"/>
    <property type="project" value="UniProtKB-UniRule"/>
</dbReference>
<evidence type="ECO:0000256" key="4">
    <source>
        <dbReference type="SAM" id="MobiDB-lite"/>
    </source>
</evidence>
<dbReference type="Pfam" id="PF05843">
    <property type="entry name" value="Suf"/>
    <property type="match status" value="1"/>
</dbReference>
<dbReference type="PANTHER" id="PTHR19980">
    <property type="entry name" value="RNA CLEAVAGE STIMULATION FACTOR"/>
    <property type="match status" value="1"/>
</dbReference>
<dbReference type="InterPro" id="IPR045243">
    <property type="entry name" value="Rna14-like"/>
</dbReference>
<reference evidence="6 7" key="1">
    <citation type="journal article" date="2019" name="Nat. Ecol. Evol.">
        <title>Megaphylogeny resolves global patterns of mushroom evolution.</title>
        <authorList>
            <person name="Varga T."/>
            <person name="Krizsan K."/>
            <person name="Foldi C."/>
            <person name="Dima B."/>
            <person name="Sanchez-Garcia M."/>
            <person name="Sanchez-Ramirez S."/>
            <person name="Szollosi G.J."/>
            <person name="Szarkandi J.G."/>
            <person name="Papp V."/>
            <person name="Albert L."/>
            <person name="Andreopoulos W."/>
            <person name="Angelini C."/>
            <person name="Antonin V."/>
            <person name="Barry K.W."/>
            <person name="Bougher N.L."/>
            <person name="Buchanan P."/>
            <person name="Buyck B."/>
            <person name="Bense V."/>
            <person name="Catcheside P."/>
            <person name="Chovatia M."/>
            <person name="Cooper J."/>
            <person name="Damon W."/>
            <person name="Desjardin D."/>
            <person name="Finy P."/>
            <person name="Geml J."/>
            <person name="Haridas S."/>
            <person name="Hughes K."/>
            <person name="Justo A."/>
            <person name="Karasinski D."/>
            <person name="Kautmanova I."/>
            <person name="Kiss B."/>
            <person name="Kocsube S."/>
            <person name="Kotiranta H."/>
            <person name="LaButti K.M."/>
            <person name="Lechner B.E."/>
            <person name="Liimatainen K."/>
            <person name="Lipzen A."/>
            <person name="Lukacs Z."/>
            <person name="Mihaltcheva S."/>
            <person name="Morgado L.N."/>
            <person name="Niskanen T."/>
            <person name="Noordeloos M.E."/>
            <person name="Ohm R.A."/>
            <person name="Ortiz-Santana B."/>
            <person name="Ovrebo C."/>
            <person name="Racz N."/>
            <person name="Riley R."/>
            <person name="Savchenko A."/>
            <person name="Shiryaev A."/>
            <person name="Soop K."/>
            <person name="Spirin V."/>
            <person name="Szebenyi C."/>
            <person name="Tomsovsky M."/>
            <person name="Tulloss R.E."/>
            <person name="Uehling J."/>
            <person name="Grigoriev I.V."/>
            <person name="Vagvolgyi C."/>
            <person name="Papp T."/>
            <person name="Martin F.M."/>
            <person name="Miettinen O."/>
            <person name="Hibbett D.S."/>
            <person name="Nagy L.G."/>
        </authorList>
    </citation>
    <scope>NUCLEOTIDE SEQUENCE [LARGE SCALE GENOMIC DNA]</scope>
    <source>
        <strain evidence="6 7">FP101781</strain>
    </source>
</reference>
<dbReference type="STRING" id="71717.A0A4Y7T454"/>
<evidence type="ECO:0000256" key="2">
    <source>
        <dbReference type="ARBA" id="ARBA00023242"/>
    </source>
</evidence>
<dbReference type="AlphaFoldDB" id="A0A4Y7T454"/>
<name>A0A4Y7T454_COPMI</name>
<feature type="compositionally biased region" description="Polar residues" evidence="4">
    <location>
        <begin position="635"/>
        <end position="647"/>
    </location>
</feature>
<keyword evidence="2 3" id="KW-0539">Nucleus</keyword>
<evidence type="ECO:0000256" key="1">
    <source>
        <dbReference type="ARBA" id="ARBA00022737"/>
    </source>
</evidence>
<dbReference type="GO" id="GO:0005634">
    <property type="term" value="C:nucleus"/>
    <property type="evidence" value="ECO:0007669"/>
    <property type="project" value="UniProtKB-SubCell"/>
</dbReference>
<organism evidence="6 7">
    <name type="scientific">Coprinellus micaceus</name>
    <name type="common">Glistening ink-cap mushroom</name>
    <name type="synonym">Coprinus micaceus</name>
    <dbReference type="NCBI Taxonomy" id="71717"/>
    <lineage>
        <taxon>Eukaryota</taxon>
        <taxon>Fungi</taxon>
        <taxon>Dikarya</taxon>
        <taxon>Basidiomycota</taxon>
        <taxon>Agaricomycotina</taxon>
        <taxon>Agaricomycetes</taxon>
        <taxon>Agaricomycetidae</taxon>
        <taxon>Agaricales</taxon>
        <taxon>Agaricineae</taxon>
        <taxon>Psathyrellaceae</taxon>
        <taxon>Coprinellus</taxon>
    </lineage>
</organism>
<proteinExistence type="predicted"/>
<dbReference type="GO" id="GO:0005737">
    <property type="term" value="C:cytoplasm"/>
    <property type="evidence" value="ECO:0007669"/>
    <property type="project" value="UniProtKB-SubCell"/>
</dbReference>
<keyword evidence="7" id="KW-1185">Reference proteome</keyword>
<gene>
    <name evidence="6" type="ORF">FA13DRAFT_1735085</name>
</gene>
<accession>A0A4Y7T454</accession>
<keyword evidence="1" id="KW-0677">Repeat</keyword>
<feature type="compositionally biased region" description="Low complexity" evidence="4">
    <location>
        <begin position="818"/>
        <end position="827"/>
    </location>
</feature>
<dbReference type="Proteomes" id="UP000298030">
    <property type="component" value="Unassembled WGS sequence"/>
</dbReference>
<comment type="subcellular location">
    <subcellularLocation>
        <location evidence="3">Nucleus</location>
    </subcellularLocation>
    <subcellularLocation>
        <location evidence="3">Cytoplasm</location>
    </subcellularLocation>
    <text evidence="3">Nucleus and/or cytoplasm.</text>
</comment>
<evidence type="ECO:0000256" key="3">
    <source>
        <dbReference type="RuleBase" id="RU369035"/>
    </source>
</evidence>
<evidence type="ECO:0000313" key="7">
    <source>
        <dbReference type="Proteomes" id="UP000298030"/>
    </source>
</evidence>
<dbReference type="InterPro" id="IPR008847">
    <property type="entry name" value="Suf"/>
</dbReference>
<evidence type="ECO:0000313" key="6">
    <source>
        <dbReference type="EMBL" id="TEB28963.1"/>
    </source>
</evidence>
<feature type="region of interest" description="Disordered" evidence="4">
    <location>
        <begin position="406"/>
        <end position="446"/>
    </location>
</feature>
<dbReference type="InterPro" id="IPR003107">
    <property type="entry name" value="HAT"/>
</dbReference>
<feature type="compositionally biased region" description="Basic and acidic residues" evidence="4">
    <location>
        <begin position="727"/>
        <end position="739"/>
    </location>
</feature>
<keyword evidence="3" id="KW-0507">mRNA processing</keyword>
<feature type="compositionally biased region" description="Basic and acidic residues" evidence="4">
    <location>
        <begin position="652"/>
        <end position="665"/>
    </location>
</feature>
<feature type="compositionally biased region" description="Gly residues" evidence="4">
    <location>
        <begin position="847"/>
        <end position="858"/>
    </location>
</feature>
<dbReference type="Gene3D" id="1.25.40.1040">
    <property type="match status" value="1"/>
</dbReference>
<feature type="region of interest" description="Disordered" evidence="4">
    <location>
        <begin position="1"/>
        <end position="20"/>
    </location>
</feature>
<dbReference type="SUPFAM" id="SSF48452">
    <property type="entry name" value="TPR-like"/>
    <property type="match status" value="2"/>
</dbReference>
<dbReference type="EMBL" id="QPFP01000029">
    <property type="protein sequence ID" value="TEB28963.1"/>
    <property type="molecule type" value="Genomic_DNA"/>
</dbReference>
<comment type="function">
    <text evidence="3">Component of the cleavage factor IA (CFIA) complex, which is involved in the endonucleolytic cleavage during polyadenylation-dependent pre-mRNA 3'-end formation.</text>
</comment>
<dbReference type="GO" id="GO:0003729">
    <property type="term" value="F:mRNA binding"/>
    <property type="evidence" value="ECO:0007669"/>
    <property type="project" value="TreeGrafter"/>
</dbReference>
<keyword evidence="3" id="KW-0963">Cytoplasm</keyword>
<dbReference type="OrthoDB" id="26282at2759"/>
<sequence>MDEPVQNEDIHLDGDQTQPTGEIIAALNQNGSSNSIKTEADLDSPTSEFDALFARLSENPHDPEGWKRLIELATNSGEIPKIQKAYDEVLKYYPNTSSAQIAYISHFLNDESTFTEAEQLFIKFLRSSPNVDLWKFYLTYVRRRNTGPSTREIVRKSYDFALSHIGQDKDAGEIYNDYIQFLKAGDASSTWEEQQKMDALRKAYHKAVQIPLDNVERLWSELETFETNLNKITAKKFMSDLSPAHMQARTVLRQLTSHLNGLYPANQGSELFLPSVPKFDAADRSLVGKWKAYLKWEESNPLEIEEKDKHTLVTRIQGVYRKAVIRMRFYGEIWFMAYTWTNTIPGKQDEALAILKSGLEANPSSYLLAFAYAEATELKKDYAEAHSTFEKLITSLSKGLDELEKISPPAANGVPDEPNSSQSTNDSFNSQGSDSKPVKSKKPTELQERRTEYGLAYIMWMRFARRAEGLQSLRKVFAKARKDRWAPWEVYEASALMEYHCFDDKTVASRIFEKGLEYFGDEIDYVCRYLGFLISINDGNNARALFERVIPTFPADRARQLWERWARYEYQYGDLEAAIKLEKRMSEVYPNDPPIKRFAQRHIYLGVDAIAARDLGFAIARRHNAGSTPALGKTETLQSLNAGNTSGAKRPASPDHRGKREDNRNFNEGGTGYKRQRGNQSPSRDRDVPMRDRDRDHRDRDGRDRWGDNRRRFSPAPAPPAGASNWENKERDRDDRDGSRGYGPGGREIKKEESFRGAPPQAQIPPIVSWFVGELPPAASFDGPIFKTEDLMKCFKNAIIPSSGAGGPGGGPPPPRVRSPAPSGPSGYTQHHRGGGGRPPPDYGPYQGPGGGGRGRRY</sequence>
<feature type="compositionally biased region" description="Polar residues" evidence="4">
    <location>
        <begin position="418"/>
        <end position="434"/>
    </location>
</feature>
<feature type="compositionally biased region" description="Basic and acidic residues" evidence="4">
    <location>
        <begin position="683"/>
        <end position="711"/>
    </location>
</feature>
<dbReference type="SMART" id="SM00386">
    <property type="entry name" value="HAT"/>
    <property type="match status" value="8"/>
</dbReference>
<feature type="region of interest" description="Disordered" evidence="4">
    <location>
        <begin position="803"/>
        <end position="858"/>
    </location>
</feature>
<feature type="region of interest" description="Disordered" evidence="4">
    <location>
        <begin position="627"/>
        <end position="762"/>
    </location>
</feature>
<dbReference type="InterPro" id="IPR011990">
    <property type="entry name" value="TPR-like_helical_dom_sf"/>
</dbReference>